<proteinExistence type="predicted"/>
<dbReference type="RefSeq" id="WP_151419906.1">
    <property type="nucleotide sequence ID" value="NZ_CP104006.1"/>
</dbReference>
<protein>
    <submittedName>
        <fullName evidence="1">Uncharacterized protein</fullName>
    </submittedName>
</protein>
<name>A0ABY5USM5_9GAMM</name>
<keyword evidence="2" id="KW-1185">Reference proteome</keyword>
<dbReference type="EMBL" id="CP104006">
    <property type="protein sequence ID" value="UWM46359.1"/>
    <property type="molecule type" value="Genomic_DNA"/>
</dbReference>
<organism evidence="1 2">
    <name type="scientific">Yersinia alsatica</name>
    <dbReference type="NCBI Taxonomy" id="2890317"/>
    <lineage>
        <taxon>Bacteria</taxon>
        <taxon>Pseudomonadati</taxon>
        <taxon>Pseudomonadota</taxon>
        <taxon>Gammaproteobacteria</taxon>
        <taxon>Enterobacterales</taxon>
        <taxon>Yersiniaceae</taxon>
        <taxon>Yersinia</taxon>
    </lineage>
</organism>
<dbReference type="Proteomes" id="UP001057860">
    <property type="component" value="Chromosome"/>
</dbReference>
<gene>
    <name evidence="1" type="ORF">N0H69_05885</name>
</gene>
<accession>A0ABY5USM5</accession>
<reference evidence="1" key="1">
    <citation type="submission" date="2022-08" db="EMBL/GenBank/DDBJ databases">
        <authorList>
            <person name="Bogun A."/>
            <person name="Kislichkina A."/>
            <person name="Solomentsev V."/>
            <person name="Skryabin Y."/>
            <person name="Sizova A."/>
            <person name="Platonov M."/>
            <person name="Dentovskaya S."/>
        </authorList>
    </citation>
    <scope>NUCLEOTIDE SEQUENCE</scope>
    <source>
        <strain evidence="1">SCPM-O-B-7604</strain>
    </source>
</reference>
<dbReference type="GeneID" id="75139510"/>
<sequence>MFTLENKNNNAVETDSFLSITDLCERENISITEIISDWLSFSRKLYVKLDAVPCCLQRPLEGDGDSEIESITSGSDEYQSIFGSTAYRVFIPLNPQECEIEKNKNPNEIVSSYISYQGLAYGFWEVKPTKITRFANEGYHVANGTSRNAIINNPGAVIINGNASDHILFFNHSFVIFKEDFFVGPDIEAVLDGSLLTKDADEVSPQNIKSIVAGAERNADQNVNAKEIVKGAKERVSKAERDAIFIMLSKNYKSKNGKLEAAPIANMLNSDAKDILPGREFSPETIRRWLKSIQ</sequence>
<evidence type="ECO:0000313" key="1">
    <source>
        <dbReference type="EMBL" id="UWM46359.1"/>
    </source>
</evidence>
<evidence type="ECO:0000313" key="2">
    <source>
        <dbReference type="Proteomes" id="UP001057860"/>
    </source>
</evidence>